<sequence>MNNGSPTRNEQIMIQEADSKLDEYGSNLMNPDIGTRKRPLEAVEGAMVDAPSPKKQFVEVAENLEQVEEASPKWPQSDK</sequence>
<evidence type="ECO:0000313" key="2">
    <source>
        <dbReference type="Proteomes" id="UP001497516"/>
    </source>
</evidence>
<organism evidence="1 2">
    <name type="scientific">Linum trigynum</name>
    <dbReference type="NCBI Taxonomy" id="586398"/>
    <lineage>
        <taxon>Eukaryota</taxon>
        <taxon>Viridiplantae</taxon>
        <taxon>Streptophyta</taxon>
        <taxon>Embryophyta</taxon>
        <taxon>Tracheophyta</taxon>
        <taxon>Spermatophyta</taxon>
        <taxon>Magnoliopsida</taxon>
        <taxon>eudicotyledons</taxon>
        <taxon>Gunneridae</taxon>
        <taxon>Pentapetalae</taxon>
        <taxon>rosids</taxon>
        <taxon>fabids</taxon>
        <taxon>Malpighiales</taxon>
        <taxon>Linaceae</taxon>
        <taxon>Linum</taxon>
    </lineage>
</organism>
<dbReference type="EMBL" id="OZ034816">
    <property type="protein sequence ID" value="CAL1376887.1"/>
    <property type="molecule type" value="Genomic_DNA"/>
</dbReference>
<protein>
    <submittedName>
        <fullName evidence="1">Uncharacterized protein</fullName>
    </submittedName>
</protein>
<accession>A0AAV2DTL2</accession>
<name>A0AAV2DTL2_9ROSI</name>
<keyword evidence="2" id="KW-1185">Reference proteome</keyword>
<dbReference type="AlphaFoldDB" id="A0AAV2DTL2"/>
<dbReference type="Proteomes" id="UP001497516">
    <property type="component" value="Chromosome 3"/>
</dbReference>
<gene>
    <name evidence="1" type="ORF">LTRI10_LOCUS18586</name>
</gene>
<reference evidence="1 2" key="1">
    <citation type="submission" date="2024-04" db="EMBL/GenBank/DDBJ databases">
        <authorList>
            <person name="Fracassetti M."/>
        </authorList>
    </citation>
    <scope>NUCLEOTIDE SEQUENCE [LARGE SCALE GENOMIC DNA]</scope>
</reference>
<proteinExistence type="predicted"/>
<evidence type="ECO:0000313" key="1">
    <source>
        <dbReference type="EMBL" id="CAL1376887.1"/>
    </source>
</evidence>